<proteinExistence type="inferred from homology"/>
<dbReference type="Pfam" id="PF01253">
    <property type="entry name" value="SUI1"/>
    <property type="match status" value="1"/>
</dbReference>
<dbReference type="CDD" id="cd11566">
    <property type="entry name" value="eIF1_SUI1"/>
    <property type="match status" value="1"/>
</dbReference>
<dbReference type="EMBL" id="LJBN01000046">
    <property type="protein sequence ID" value="OOQ90713.1"/>
    <property type="molecule type" value="Genomic_DNA"/>
</dbReference>
<evidence type="ECO:0000313" key="6">
    <source>
        <dbReference type="EMBL" id="OOQ90713.1"/>
    </source>
</evidence>
<evidence type="ECO:0000256" key="2">
    <source>
        <dbReference type="ARBA" id="ARBA00022845"/>
    </source>
</evidence>
<keyword evidence="2" id="KW-0810">Translation regulation</keyword>
<dbReference type="SUPFAM" id="SSF55159">
    <property type="entry name" value="eIF1-like"/>
    <property type="match status" value="1"/>
</dbReference>
<dbReference type="AlphaFoldDB" id="A0A1S9RYV0"/>
<reference evidence="7" key="1">
    <citation type="submission" date="2015-09" db="EMBL/GenBank/DDBJ databases">
        <authorList>
            <person name="Fill T.P."/>
            <person name="Baretta J.F."/>
            <person name="de Almeida L.G."/>
            <person name="Rocha M."/>
            <person name="de Souza D.H."/>
            <person name="Malavazi I."/>
            <person name="Cerdeira L.T."/>
            <person name="Hong H."/>
            <person name="Samborskyy M."/>
            <person name="de Vasconcelos A.T."/>
            <person name="Leadlay P."/>
            <person name="Rodrigues-Filho E."/>
        </authorList>
    </citation>
    <scope>NUCLEOTIDE SEQUENCE [LARGE SCALE GENOMIC DNA]</scope>
    <source>
        <strain evidence="7">LaBioMMi 136</strain>
    </source>
</reference>
<feature type="domain" description="SUI1" evidence="5">
    <location>
        <begin position="125"/>
        <end position="195"/>
    </location>
</feature>
<dbReference type="GO" id="GO:0003743">
    <property type="term" value="F:translation initiation factor activity"/>
    <property type="evidence" value="ECO:0007669"/>
    <property type="project" value="InterPro"/>
</dbReference>
<evidence type="ECO:0000256" key="1">
    <source>
        <dbReference type="ARBA" id="ARBA00005422"/>
    </source>
</evidence>
<dbReference type="FunFam" id="3.30.780.10:FF:000005">
    <property type="entry name" value="Sui1 translation initiation factor"/>
    <property type="match status" value="1"/>
</dbReference>
<dbReference type="Gene3D" id="3.30.780.10">
    <property type="entry name" value="SUI1-like domain"/>
    <property type="match status" value="1"/>
</dbReference>
<protein>
    <recommendedName>
        <fullName evidence="5">SUI1 domain-containing protein</fullName>
    </recommendedName>
</protein>
<accession>A0A1S9RYV0</accession>
<evidence type="ECO:0000313" key="7">
    <source>
        <dbReference type="Proteomes" id="UP000190744"/>
    </source>
</evidence>
<dbReference type="NCBIfam" id="TIGR01160">
    <property type="entry name" value="SUI1_MOF2"/>
    <property type="match status" value="1"/>
</dbReference>
<comment type="function">
    <text evidence="4">Additional factor that functions in concert with eIF-2 and the initiator tRNA in directing the ribosome to the proper start site of translation.</text>
</comment>
<comment type="similarity">
    <text evidence="1">Belongs to the SUI1 family.</text>
</comment>
<evidence type="ECO:0000256" key="4">
    <source>
        <dbReference type="ARBA" id="ARBA00060093"/>
    </source>
</evidence>
<name>A0A1S9RYV0_PENBI</name>
<keyword evidence="3" id="KW-0648">Protein biosynthesis</keyword>
<dbReference type="Proteomes" id="UP000190744">
    <property type="component" value="Unassembled WGS sequence"/>
</dbReference>
<dbReference type="InterPro" id="IPR001950">
    <property type="entry name" value="SUI1"/>
</dbReference>
<sequence length="210" mass="23578">MASNKDMRRADLGELICQLLGSYSNPIWLTSNDAAAIPYVDPPKSANDADMSSTMSSTMPMAAMFMRNRMIGWVSFVFSLQTWLAESPEQKKTAATPAYMSVFMSHPFAEADEDTGETKQSQNYIHIRIQQRNGRKTLTTVQGLPKKFDQKKILKVIKKKFACNGTIVADTEMGEVIQLQGDQRKDVQEFLTDKKEGLELDAKTIKVHGF</sequence>
<dbReference type="GO" id="GO:0006417">
    <property type="term" value="P:regulation of translation"/>
    <property type="evidence" value="ECO:0007669"/>
    <property type="project" value="UniProtKB-KW"/>
</dbReference>
<gene>
    <name evidence="6" type="ORF">PEBR_03355</name>
</gene>
<dbReference type="InterPro" id="IPR005874">
    <property type="entry name" value="SUI1_euk"/>
</dbReference>
<comment type="caution">
    <text evidence="6">The sequence shown here is derived from an EMBL/GenBank/DDBJ whole genome shotgun (WGS) entry which is preliminary data.</text>
</comment>
<evidence type="ECO:0000259" key="5">
    <source>
        <dbReference type="PROSITE" id="PS50296"/>
    </source>
</evidence>
<organism evidence="6 7">
    <name type="scientific">Penicillium brasilianum</name>
    <dbReference type="NCBI Taxonomy" id="104259"/>
    <lineage>
        <taxon>Eukaryota</taxon>
        <taxon>Fungi</taxon>
        <taxon>Dikarya</taxon>
        <taxon>Ascomycota</taxon>
        <taxon>Pezizomycotina</taxon>
        <taxon>Eurotiomycetes</taxon>
        <taxon>Eurotiomycetidae</taxon>
        <taxon>Eurotiales</taxon>
        <taxon>Aspergillaceae</taxon>
        <taxon>Penicillium</taxon>
    </lineage>
</organism>
<dbReference type="PROSITE" id="PS50296">
    <property type="entry name" value="SUI1"/>
    <property type="match status" value="1"/>
</dbReference>
<evidence type="ECO:0000256" key="3">
    <source>
        <dbReference type="ARBA" id="ARBA00022917"/>
    </source>
</evidence>
<dbReference type="InterPro" id="IPR036877">
    <property type="entry name" value="SUI1_dom_sf"/>
</dbReference>
<dbReference type="PANTHER" id="PTHR10388">
    <property type="entry name" value="EUKARYOTIC TRANSLATION INITIATION FACTOR SUI1"/>
    <property type="match status" value="1"/>
</dbReference>